<comment type="similarity">
    <text evidence="2">Belongs to the glycosyl hydrolase 3 family.</text>
</comment>
<protein>
    <recommendedName>
        <fullName evidence="3">beta-N-acetylhexosaminidase</fullName>
        <ecNumber evidence="3">3.2.1.52</ecNumber>
    </recommendedName>
</protein>
<gene>
    <name evidence="7" type="ORF">SPIROBIBN47_330022</name>
</gene>
<dbReference type="EMBL" id="FWDM01000027">
    <property type="protein sequence ID" value="SLM14430.1"/>
    <property type="molecule type" value="Genomic_DNA"/>
</dbReference>
<dbReference type="PANTHER" id="PTHR30480">
    <property type="entry name" value="BETA-HEXOSAMINIDASE-RELATED"/>
    <property type="match status" value="1"/>
</dbReference>
<dbReference type="Gene3D" id="3.20.20.300">
    <property type="entry name" value="Glycoside hydrolase, family 3, N-terminal domain"/>
    <property type="match status" value="1"/>
</dbReference>
<name>A0A3P3XLA0_9SPIR</name>
<dbReference type="GO" id="GO:0004563">
    <property type="term" value="F:beta-N-acetylhexosaminidase activity"/>
    <property type="evidence" value="ECO:0007669"/>
    <property type="project" value="UniProtKB-EC"/>
</dbReference>
<accession>A0A3P3XLA0</accession>
<evidence type="ECO:0000256" key="2">
    <source>
        <dbReference type="ARBA" id="ARBA00005336"/>
    </source>
</evidence>
<dbReference type="InterPro" id="IPR036962">
    <property type="entry name" value="Glyco_hydro_3_N_sf"/>
</dbReference>
<dbReference type="InterPro" id="IPR001764">
    <property type="entry name" value="Glyco_hydro_3_N"/>
</dbReference>
<dbReference type="GO" id="GO:0005975">
    <property type="term" value="P:carbohydrate metabolic process"/>
    <property type="evidence" value="ECO:0007669"/>
    <property type="project" value="InterPro"/>
</dbReference>
<dbReference type="InterPro" id="IPR050226">
    <property type="entry name" value="NagZ_Beta-hexosaminidase"/>
</dbReference>
<dbReference type="SUPFAM" id="SSF51445">
    <property type="entry name" value="(Trans)glycosidases"/>
    <property type="match status" value="1"/>
</dbReference>
<organism evidence="7">
    <name type="scientific">uncultured spirochete</name>
    <dbReference type="NCBI Taxonomy" id="156406"/>
    <lineage>
        <taxon>Bacteria</taxon>
        <taxon>Pseudomonadati</taxon>
        <taxon>Spirochaetota</taxon>
        <taxon>Spirochaetia</taxon>
        <taxon>Spirochaetales</taxon>
        <taxon>environmental samples</taxon>
    </lineage>
</organism>
<dbReference type="InterPro" id="IPR017853">
    <property type="entry name" value="GH"/>
</dbReference>
<evidence type="ECO:0000256" key="5">
    <source>
        <dbReference type="ARBA" id="ARBA00023295"/>
    </source>
</evidence>
<comment type="catalytic activity">
    <reaction evidence="1">
        <text>Hydrolysis of terminal non-reducing N-acetyl-D-hexosamine residues in N-acetyl-beta-D-hexosaminides.</text>
        <dbReference type="EC" id="3.2.1.52"/>
    </reaction>
</comment>
<reference evidence="7" key="1">
    <citation type="submission" date="2017-02" db="EMBL/GenBank/DDBJ databases">
        <authorList>
            <person name="Regsiter A."/>
            <person name="William W."/>
        </authorList>
    </citation>
    <scope>NUCLEOTIDE SEQUENCE</scope>
    <source>
        <strain evidence="7">Bib</strain>
    </source>
</reference>
<evidence type="ECO:0000259" key="6">
    <source>
        <dbReference type="Pfam" id="PF00933"/>
    </source>
</evidence>
<dbReference type="EC" id="3.2.1.52" evidence="3"/>
<dbReference type="PANTHER" id="PTHR30480:SF13">
    <property type="entry name" value="BETA-HEXOSAMINIDASE"/>
    <property type="match status" value="1"/>
</dbReference>
<proteinExistence type="inferred from homology"/>
<evidence type="ECO:0000256" key="1">
    <source>
        <dbReference type="ARBA" id="ARBA00001231"/>
    </source>
</evidence>
<keyword evidence="7" id="KW-0449">Lipoprotein</keyword>
<dbReference type="GO" id="GO:0009254">
    <property type="term" value="P:peptidoglycan turnover"/>
    <property type="evidence" value="ECO:0007669"/>
    <property type="project" value="TreeGrafter"/>
</dbReference>
<dbReference type="Pfam" id="PF00933">
    <property type="entry name" value="Glyco_hydro_3"/>
    <property type="match status" value="1"/>
</dbReference>
<evidence type="ECO:0000313" key="7">
    <source>
        <dbReference type="EMBL" id="SLM14430.1"/>
    </source>
</evidence>
<dbReference type="AlphaFoldDB" id="A0A3P3XLA0"/>
<evidence type="ECO:0000256" key="3">
    <source>
        <dbReference type="ARBA" id="ARBA00012663"/>
    </source>
</evidence>
<keyword evidence="5" id="KW-0326">Glycosidase</keyword>
<evidence type="ECO:0000256" key="4">
    <source>
        <dbReference type="ARBA" id="ARBA00022801"/>
    </source>
</evidence>
<sequence length="567" mass="60313">MRWEYNDFPMIEHTSWQYKKHLPLEWKIGQMLAVGFPAGADGIASLARVVKASYAGNVILFTRNTPDVAETRKTAASVKTLIREVTGVSPLIAIDQEGGIVARLKGGLTPLPGAMAQAAAYLGGGIQKSDIKALGKICAEELRSLGINWNLAPVADVNSNPSNPVIGVRSYGENPKLVADLASAFAAGLEEGGVLATAKHFPGHGDTSVDSHLDIPLVPHGIERLEAIEFVPFRRLVDEGIPAVMTAHIRLPSVEPDMLPATLSSRVLQGLLRKKLGFEGIICSDCMEMKAIADHFPNAFVMAVKAGVDILFISHTAEKQLYAAHSIYEAVKKSEIAESQIDASVERILAAKEKINQTSAFDAYKKTVAGPHAVALAKKISRTSLSVLAQGSITKPPSGSVLVDVVPGNITNAEDSLHSVSIHAELTRQNAPIFSCAVPLNPKEEDIAAALSCAERYLSAPASAIQETEAKPALILALHAPMLHSGQMKLVQASVRFAQDRSCPLLVILTRNPYDAPSIAKEAARANLPAPTIVCSYEYSEASVASIVAFLTGKLEAKGICPVTVEG</sequence>
<keyword evidence="4" id="KW-0378">Hydrolase</keyword>
<feature type="domain" description="Glycoside hydrolase family 3 N-terminal" evidence="6">
    <location>
        <begin position="24"/>
        <end position="350"/>
    </location>
</feature>